<dbReference type="EMBL" id="LATX01000916">
    <property type="protein sequence ID" value="KTB44480.1"/>
    <property type="molecule type" value="Genomic_DNA"/>
</dbReference>
<protein>
    <submittedName>
        <fullName evidence="1">Uncharacterized protein</fullName>
    </submittedName>
</protein>
<reference evidence="1 2" key="1">
    <citation type="submission" date="2015-12" db="EMBL/GenBank/DDBJ databases">
        <title>Draft genome sequence of Moniliophthora roreri, the causal agent of frosty pod rot of cacao.</title>
        <authorList>
            <person name="Aime M.C."/>
            <person name="Diaz-Valderrama J.R."/>
            <person name="Kijpornyongpan T."/>
            <person name="Phillips-Mora W."/>
        </authorList>
    </citation>
    <scope>NUCLEOTIDE SEQUENCE [LARGE SCALE GENOMIC DNA]</scope>
    <source>
        <strain evidence="1 2">MCA 2952</strain>
    </source>
</reference>
<name>A0A0W0G7F5_MONRR</name>
<dbReference type="AlphaFoldDB" id="A0A0W0G7F5"/>
<sequence>MPYASIMKTQDLWCQNTPKKVFKFLILSFVLQVGSFRDECLQNKNNFSD</sequence>
<comment type="caution">
    <text evidence="1">The sequence shown here is derived from an EMBL/GenBank/DDBJ whole genome shotgun (WGS) entry which is preliminary data.</text>
</comment>
<evidence type="ECO:0000313" key="1">
    <source>
        <dbReference type="EMBL" id="KTB44480.1"/>
    </source>
</evidence>
<evidence type="ECO:0000313" key="2">
    <source>
        <dbReference type="Proteomes" id="UP000054988"/>
    </source>
</evidence>
<proteinExistence type="predicted"/>
<dbReference type="Proteomes" id="UP000054988">
    <property type="component" value="Unassembled WGS sequence"/>
</dbReference>
<organism evidence="1 2">
    <name type="scientific">Moniliophthora roreri</name>
    <name type="common">Frosty pod rot fungus</name>
    <name type="synonym">Monilia roreri</name>
    <dbReference type="NCBI Taxonomy" id="221103"/>
    <lineage>
        <taxon>Eukaryota</taxon>
        <taxon>Fungi</taxon>
        <taxon>Dikarya</taxon>
        <taxon>Basidiomycota</taxon>
        <taxon>Agaricomycotina</taxon>
        <taxon>Agaricomycetes</taxon>
        <taxon>Agaricomycetidae</taxon>
        <taxon>Agaricales</taxon>
        <taxon>Marasmiineae</taxon>
        <taxon>Marasmiaceae</taxon>
        <taxon>Moniliophthora</taxon>
    </lineage>
</organism>
<gene>
    <name evidence="1" type="ORF">WG66_2943</name>
</gene>
<accession>A0A0W0G7F5</accession>